<dbReference type="InterPro" id="IPR021765">
    <property type="entry name" value="UstYa-like"/>
</dbReference>
<evidence type="ECO:0000256" key="2">
    <source>
        <dbReference type="ARBA" id="ARBA00023002"/>
    </source>
</evidence>
<reference evidence="5 6" key="1">
    <citation type="submission" date="2022-09" db="EMBL/GenBank/DDBJ databases">
        <authorList>
            <person name="Palmer J.M."/>
        </authorList>
    </citation>
    <scope>NUCLEOTIDE SEQUENCE [LARGE SCALE GENOMIC DNA]</scope>
    <source>
        <strain evidence="5 6">DSM 7382</strain>
    </source>
</reference>
<evidence type="ECO:0000256" key="4">
    <source>
        <dbReference type="SAM" id="Phobius"/>
    </source>
</evidence>
<dbReference type="GO" id="GO:0043386">
    <property type="term" value="P:mycotoxin biosynthetic process"/>
    <property type="evidence" value="ECO:0007669"/>
    <property type="project" value="InterPro"/>
</dbReference>
<evidence type="ECO:0000256" key="3">
    <source>
        <dbReference type="ARBA" id="ARBA00035112"/>
    </source>
</evidence>
<keyword evidence="4" id="KW-0472">Membrane</keyword>
<comment type="pathway">
    <text evidence="1">Mycotoxin biosynthesis.</text>
</comment>
<evidence type="ECO:0000313" key="5">
    <source>
        <dbReference type="EMBL" id="KAK7688176.1"/>
    </source>
</evidence>
<feature type="transmembrane region" description="Helical" evidence="4">
    <location>
        <begin position="12"/>
        <end position="32"/>
    </location>
</feature>
<evidence type="ECO:0000256" key="1">
    <source>
        <dbReference type="ARBA" id="ARBA00004685"/>
    </source>
</evidence>
<accession>A0AAW0G4D2</accession>
<proteinExistence type="inferred from homology"/>
<dbReference type="GO" id="GO:0016491">
    <property type="term" value="F:oxidoreductase activity"/>
    <property type="evidence" value="ECO:0007669"/>
    <property type="project" value="UniProtKB-KW"/>
</dbReference>
<keyword evidence="4" id="KW-0812">Transmembrane</keyword>
<sequence length="210" mass="24157">MKFLASHGPTPTVLFLSSTALVNVCILLATIYRTYVPVKPYVFSFIGREMPLETPTGPIPYVEMTYQESSRFEIENYTASQPNWETLIKNQFGIGFHHIGPFHHRFISAAYHSLHCVYTFGRDMEKPNHLNETSHHLVHCMMYMRQLFMCNADATLEPGDFMAKNLTLDRIGVTRQCRDWRAAAAWVDQNALEWAAYNGVSEEALKQFLE</sequence>
<dbReference type="PANTHER" id="PTHR33365">
    <property type="entry name" value="YALI0B05434P"/>
    <property type="match status" value="1"/>
</dbReference>
<keyword evidence="4" id="KW-1133">Transmembrane helix</keyword>
<keyword evidence="2" id="KW-0560">Oxidoreductase</keyword>
<comment type="similarity">
    <text evidence="3">Belongs to the ustYa family.</text>
</comment>
<gene>
    <name evidence="5" type="ORF">QCA50_008546</name>
</gene>
<evidence type="ECO:0008006" key="7">
    <source>
        <dbReference type="Google" id="ProtNLM"/>
    </source>
</evidence>
<name>A0AAW0G4D2_9APHY</name>
<dbReference type="EMBL" id="JASBNA010000011">
    <property type="protein sequence ID" value="KAK7688176.1"/>
    <property type="molecule type" value="Genomic_DNA"/>
</dbReference>
<dbReference type="AlphaFoldDB" id="A0AAW0G4D2"/>
<dbReference type="Proteomes" id="UP001385951">
    <property type="component" value="Unassembled WGS sequence"/>
</dbReference>
<organism evidence="5 6">
    <name type="scientific">Cerrena zonata</name>
    <dbReference type="NCBI Taxonomy" id="2478898"/>
    <lineage>
        <taxon>Eukaryota</taxon>
        <taxon>Fungi</taxon>
        <taxon>Dikarya</taxon>
        <taxon>Basidiomycota</taxon>
        <taxon>Agaricomycotina</taxon>
        <taxon>Agaricomycetes</taxon>
        <taxon>Polyporales</taxon>
        <taxon>Cerrenaceae</taxon>
        <taxon>Cerrena</taxon>
    </lineage>
</organism>
<dbReference type="Pfam" id="PF11807">
    <property type="entry name" value="UstYa"/>
    <property type="match status" value="1"/>
</dbReference>
<keyword evidence="6" id="KW-1185">Reference proteome</keyword>
<dbReference type="PANTHER" id="PTHR33365:SF11">
    <property type="entry name" value="TAT PATHWAY SIGNAL SEQUENCE"/>
    <property type="match status" value="1"/>
</dbReference>
<protein>
    <recommendedName>
        <fullName evidence="7">Oxidase ustYa</fullName>
    </recommendedName>
</protein>
<evidence type="ECO:0000313" key="6">
    <source>
        <dbReference type="Proteomes" id="UP001385951"/>
    </source>
</evidence>
<comment type="caution">
    <text evidence="5">The sequence shown here is derived from an EMBL/GenBank/DDBJ whole genome shotgun (WGS) entry which is preliminary data.</text>
</comment>